<dbReference type="OrthoDB" id="1306244at2759"/>
<feature type="compositionally biased region" description="Polar residues" evidence="1">
    <location>
        <begin position="128"/>
        <end position="138"/>
    </location>
</feature>
<dbReference type="Proteomes" id="UP000824120">
    <property type="component" value="Chromosome 5"/>
</dbReference>
<evidence type="ECO:0000313" key="4">
    <source>
        <dbReference type="Proteomes" id="UP000824120"/>
    </source>
</evidence>
<accession>A0A9J5Z0N0</accession>
<dbReference type="PANTHER" id="PTHR33180:SF31">
    <property type="entry name" value="POLYPROTEIN PROTEIN"/>
    <property type="match status" value="1"/>
</dbReference>
<evidence type="ECO:0000313" key="3">
    <source>
        <dbReference type="EMBL" id="KAG5606226.1"/>
    </source>
</evidence>
<dbReference type="EMBL" id="JACXVP010000005">
    <property type="protein sequence ID" value="KAG5606226.1"/>
    <property type="molecule type" value="Genomic_DNA"/>
</dbReference>
<feature type="region of interest" description="Disordered" evidence="1">
    <location>
        <begin position="125"/>
        <end position="166"/>
    </location>
</feature>
<feature type="domain" description="Putative plant transposon protein" evidence="2">
    <location>
        <begin position="7"/>
        <end position="90"/>
    </location>
</feature>
<proteinExistence type="predicted"/>
<sequence>MKEWLALLISNETPKWLEAGAIIEKKDLNVENESIFRHAKAACLGCLIKGTKLNLGWIIAFEMVMRARQHQTSLPLPVLITELCKRTWVPRDTKEEVEVTPTSSTDIQKIEAEYLKDQAEKKKAATVESVNTEPSLAKTSLPTPTPGPSGRATSSPSDTPGSSVAALPFRPTAIALSCPPITQASFLQMG</sequence>
<dbReference type="Pfam" id="PF20167">
    <property type="entry name" value="Transposase_32"/>
    <property type="match status" value="1"/>
</dbReference>
<dbReference type="AlphaFoldDB" id="A0A9J5Z0N0"/>
<feature type="compositionally biased region" description="Polar residues" evidence="1">
    <location>
        <begin position="151"/>
        <end position="162"/>
    </location>
</feature>
<protein>
    <recommendedName>
        <fullName evidence="2">Putative plant transposon protein domain-containing protein</fullName>
    </recommendedName>
</protein>
<gene>
    <name evidence="3" type="ORF">H5410_027718</name>
</gene>
<evidence type="ECO:0000259" key="2">
    <source>
        <dbReference type="Pfam" id="PF20167"/>
    </source>
</evidence>
<dbReference type="InterPro" id="IPR046796">
    <property type="entry name" value="Transposase_32_dom"/>
</dbReference>
<evidence type="ECO:0000256" key="1">
    <source>
        <dbReference type="SAM" id="MobiDB-lite"/>
    </source>
</evidence>
<reference evidence="3 4" key="1">
    <citation type="submission" date="2020-09" db="EMBL/GenBank/DDBJ databases">
        <title>De no assembly of potato wild relative species, Solanum commersonii.</title>
        <authorList>
            <person name="Cho K."/>
        </authorList>
    </citation>
    <scope>NUCLEOTIDE SEQUENCE [LARGE SCALE GENOMIC DNA]</scope>
    <source>
        <strain evidence="3">LZ3.2</strain>
        <tissue evidence="3">Leaf</tissue>
    </source>
</reference>
<organism evidence="3 4">
    <name type="scientific">Solanum commersonii</name>
    <name type="common">Commerson's wild potato</name>
    <name type="synonym">Commerson's nightshade</name>
    <dbReference type="NCBI Taxonomy" id="4109"/>
    <lineage>
        <taxon>Eukaryota</taxon>
        <taxon>Viridiplantae</taxon>
        <taxon>Streptophyta</taxon>
        <taxon>Embryophyta</taxon>
        <taxon>Tracheophyta</taxon>
        <taxon>Spermatophyta</taxon>
        <taxon>Magnoliopsida</taxon>
        <taxon>eudicotyledons</taxon>
        <taxon>Gunneridae</taxon>
        <taxon>Pentapetalae</taxon>
        <taxon>asterids</taxon>
        <taxon>lamiids</taxon>
        <taxon>Solanales</taxon>
        <taxon>Solanaceae</taxon>
        <taxon>Solanoideae</taxon>
        <taxon>Solaneae</taxon>
        <taxon>Solanum</taxon>
    </lineage>
</organism>
<name>A0A9J5Z0N0_SOLCO</name>
<keyword evidence="4" id="KW-1185">Reference proteome</keyword>
<comment type="caution">
    <text evidence="3">The sequence shown here is derived from an EMBL/GenBank/DDBJ whole genome shotgun (WGS) entry which is preliminary data.</text>
</comment>
<dbReference type="PANTHER" id="PTHR33180">
    <property type="entry name" value="PHOTOSYSTEM II CP43 REACTION CENTER PROTEIN"/>
    <property type="match status" value="1"/>
</dbReference>